<comment type="caution">
    <text evidence="2">The sequence shown here is derived from an EMBL/GenBank/DDBJ whole genome shotgun (WGS) entry which is preliminary data.</text>
</comment>
<reference evidence="2" key="1">
    <citation type="journal article" date="2014" name="Front. Microbiol.">
        <title>High frequency of phylogenetically diverse reductive dehalogenase-homologous genes in deep subseafloor sedimentary metagenomes.</title>
        <authorList>
            <person name="Kawai M."/>
            <person name="Futagami T."/>
            <person name="Toyoda A."/>
            <person name="Takaki Y."/>
            <person name="Nishi S."/>
            <person name="Hori S."/>
            <person name="Arai W."/>
            <person name="Tsubouchi T."/>
            <person name="Morono Y."/>
            <person name="Uchiyama I."/>
            <person name="Ito T."/>
            <person name="Fujiyama A."/>
            <person name="Inagaki F."/>
            <person name="Takami H."/>
        </authorList>
    </citation>
    <scope>NUCLEOTIDE SEQUENCE</scope>
    <source>
        <strain evidence="2">Expedition CK06-06</strain>
    </source>
</reference>
<keyword evidence="1" id="KW-0472">Membrane</keyword>
<protein>
    <recommendedName>
        <fullName evidence="3">Glycosyltransferase RgtA/B/C/D-like domain-containing protein</fullName>
    </recommendedName>
</protein>
<keyword evidence="1" id="KW-1133">Transmembrane helix</keyword>
<gene>
    <name evidence="2" type="ORF">S01H4_43688</name>
</gene>
<organism evidence="2">
    <name type="scientific">marine sediment metagenome</name>
    <dbReference type="NCBI Taxonomy" id="412755"/>
    <lineage>
        <taxon>unclassified sequences</taxon>
        <taxon>metagenomes</taxon>
        <taxon>ecological metagenomes</taxon>
    </lineage>
</organism>
<keyword evidence="1" id="KW-0812">Transmembrane</keyword>
<evidence type="ECO:0000313" key="2">
    <source>
        <dbReference type="EMBL" id="GAH00885.1"/>
    </source>
</evidence>
<dbReference type="AlphaFoldDB" id="X1CXW6"/>
<feature type="non-terminal residue" evidence="2">
    <location>
        <position position="1"/>
    </location>
</feature>
<feature type="transmembrane region" description="Helical" evidence="1">
    <location>
        <begin position="146"/>
        <end position="169"/>
    </location>
</feature>
<feature type="non-terminal residue" evidence="2">
    <location>
        <position position="284"/>
    </location>
</feature>
<feature type="transmembrane region" description="Helical" evidence="1">
    <location>
        <begin position="17"/>
        <end position="35"/>
    </location>
</feature>
<sequence>LVYMWLVDRRVFHDWRLILKALLLLIIPLALYLLIPLRAPHTPYLELPLTQDRTLLLYENSLANFFRFVLGGPFGGSVDLSVDLGQRVAMAGGFLLNEIGWAGIILALAGVGCLAYARKWALLALLGLAYLASVAFNLVYTIGDIYVLFIPSYLLLILWMAIGAGCLVIPLLSRPTVAALLVVLFFTLPLWTAASQYPDADQSWNRQARTHWEAILAEPLPPDAVLVSNDRNDMMPMWYLQYVDEIRTDLLGLFPLITPEYPSLGHVLDLALSTGRPAYLIKEM</sequence>
<proteinExistence type="predicted"/>
<feature type="transmembrane region" description="Helical" evidence="1">
    <location>
        <begin position="176"/>
        <end position="194"/>
    </location>
</feature>
<feature type="transmembrane region" description="Helical" evidence="1">
    <location>
        <begin position="99"/>
        <end position="117"/>
    </location>
</feature>
<name>X1CXW6_9ZZZZ</name>
<dbReference type="EMBL" id="BART01024124">
    <property type="protein sequence ID" value="GAH00885.1"/>
    <property type="molecule type" value="Genomic_DNA"/>
</dbReference>
<evidence type="ECO:0008006" key="3">
    <source>
        <dbReference type="Google" id="ProtNLM"/>
    </source>
</evidence>
<evidence type="ECO:0000256" key="1">
    <source>
        <dbReference type="SAM" id="Phobius"/>
    </source>
</evidence>
<accession>X1CXW6</accession>
<feature type="transmembrane region" description="Helical" evidence="1">
    <location>
        <begin position="122"/>
        <end position="140"/>
    </location>
</feature>